<sequence>MPTRKFSRVDFKINTSISTANRIFTAEVQNLSMNGMFIKTSEHLTIDEAVDITMTLTGSYPEISLGFQGKVCRITEVGVGFHFEKIDLDSYTHLKNIIAYNIDDSEKVMEEVYNSIDHKLVP</sequence>
<dbReference type="EMBL" id="JAHDYS010000008">
    <property type="protein sequence ID" value="MBT1072060.1"/>
    <property type="molecule type" value="Genomic_DNA"/>
</dbReference>
<dbReference type="Pfam" id="PF07238">
    <property type="entry name" value="PilZ"/>
    <property type="match status" value="1"/>
</dbReference>
<comment type="caution">
    <text evidence="2">The sequence shown here is derived from an EMBL/GenBank/DDBJ whole genome shotgun (WGS) entry which is preliminary data.</text>
</comment>
<evidence type="ECO:0000313" key="3">
    <source>
        <dbReference type="Proteomes" id="UP000784128"/>
    </source>
</evidence>
<dbReference type="Proteomes" id="UP000784128">
    <property type="component" value="Unassembled WGS sequence"/>
</dbReference>
<proteinExistence type="predicted"/>
<organism evidence="2 3">
    <name type="scientific">Pelotalea chapellei</name>
    <dbReference type="NCBI Taxonomy" id="44671"/>
    <lineage>
        <taxon>Bacteria</taxon>
        <taxon>Pseudomonadati</taxon>
        <taxon>Thermodesulfobacteriota</taxon>
        <taxon>Desulfuromonadia</taxon>
        <taxon>Geobacterales</taxon>
        <taxon>Geobacteraceae</taxon>
        <taxon>Pelotalea</taxon>
    </lineage>
</organism>
<evidence type="ECO:0000313" key="2">
    <source>
        <dbReference type="EMBL" id="MBT1072060.1"/>
    </source>
</evidence>
<gene>
    <name evidence="2" type="ORF">KJB30_09710</name>
</gene>
<name>A0ABS5U8R4_9BACT</name>
<keyword evidence="3" id="KW-1185">Reference proteome</keyword>
<evidence type="ECO:0000259" key="1">
    <source>
        <dbReference type="Pfam" id="PF07238"/>
    </source>
</evidence>
<reference evidence="2 3" key="1">
    <citation type="submission" date="2021-05" db="EMBL/GenBank/DDBJ databases">
        <title>The draft genome of Geobacter chapellei DSM 13688.</title>
        <authorList>
            <person name="Xu Z."/>
            <person name="Masuda Y."/>
            <person name="Itoh H."/>
            <person name="Senoo K."/>
        </authorList>
    </citation>
    <scope>NUCLEOTIDE SEQUENCE [LARGE SCALE GENOMIC DNA]</scope>
    <source>
        <strain evidence="2 3">DSM 13688</strain>
    </source>
</reference>
<dbReference type="InterPro" id="IPR009875">
    <property type="entry name" value="PilZ_domain"/>
</dbReference>
<dbReference type="RefSeq" id="WP_214298547.1">
    <property type="nucleotide sequence ID" value="NZ_JAHDYS010000008.1"/>
</dbReference>
<feature type="domain" description="PilZ" evidence="1">
    <location>
        <begin position="3"/>
        <end position="99"/>
    </location>
</feature>
<dbReference type="Gene3D" id="2.40.10.220">
    <property type="entry name" value="predicted glycosyltransferase like domains"/>
    <property type="match status" value="1"/>
</dbReference>
<protein>
    <submittedName>
        <fullName evidence="2">PilZ domain-containing protein</fullName>
    </submittedName>
</protein>
<dbReference type="SUPFAM" id="SSF141371">
    <property type="entry name" value="PilZ domain-like"/>
    <property type="match status" value="1"/>
</dbReference>
<accession>A0ABS5U8R4</accession>